<accession>A0A4C1VI11</accession>
<evidence type="ECO:0000313" key="3">
    <source>
        <dbReference type="Proteomes" id="UP000299102"/>
    </source>
</evidence>
<sequence>MILREGLIQNDANFPELKAKPSRSATAAFRPAPAPSSNPWGRNQPSMAAQEPPRESARRPAPPLLSVIVWRRYPNGDGRPPRGIKRGDLGLRQGPPSM</sequence>
<evidence type="ECO:0000256" key="1">
    <source>
        <dbReference type="SAM" id="MobiDB-lite"/>
    </source>
</evidence>
<reference evidence="2 3" key="1">
    <citation type="journal article" date="2019" name="Commun. Biol.">
        <title>The bagworm genome reveals a unique fibroin gene that provides high tensile strength.</title>
        <authorList>
            <person name="Kono N."/>
            <person name="Nakamura H."/>
            <person name="Ohtoshi R."/>
            <person name="Tomita M."/>
            <person name="Numata K."/>
            <person name="Arakawa K."/>
        </authorList>
    </citation>
    <scope>NUCLEOTIDE SEQUENCE [LARGE SCALE GENOMIC DNA]</scope>
</reference>
<dbReference type="EMBL" id="BGZK01000344">
    <property type="protein sequence ID" value="GBP38131.1"/>
    <property type="molecule type" value="Genomic_DNA"/>
</dbReference>
<protein>
    <submittedName>
        <fullName evidence="2">Uncharacterized protein</fullName>
    </submittedName>
</protein>
<feature type="compositionally biased region" description="Polar residues" evidence="1">
    <location>
        <begin position="35"/>
        <end position="47"/>
    </location>
</feature>
<name>A0A4C1VI11_EUMVA</name>
<comment type="caution">
    <text evidence="2">The sequence shown here is derived from an EMBL/GenBank/DDBJ whole genome shotgun (WGS) entry which is preliminary data.</text>
</comment>
<feature type="region of interest" description="Disordered" evidence="1">
    <location>
        <begin position="1"/>
        <end position="98"/>
    </location>
</feature>
<gene>
    <name evidence="2" type="ORF">EVAR_80414_1</name>
</gene>
<evidence type="ECO:0000313" key="2">
    <source>
        <dbReference type="EMBL" id="GBP38131.1"/>
    </source>
</evidence>
<keyword evidence="3" id="KW-1185">Reference proteome</keyword>
<dbReference type="Proteomes" id="UP000299102">
    <property type="component" value="Unassembled WGS sequence"/>
</dbReference>
<dbReference type="AlphaFoldDB" id="A0A4C1VI11"/>
<proteinExistence type="predicted"/>
<organism evidence="2 3">
    <name type="scientific">Eumeta variegata</name>
    <name type="common">Bagworm moth</name>
    <name type="synonym">Eumeta japonica</name>
    <dbReference type="NCBI Taxonomy" id="151549"/>
    <lineage>
        <taxon>Eukaryota</taxon>
        <taxon>Metazoa</taxon>
        <taxon>Ecdysozoa</taxon>
        <taxon>Arthropoda</taxon>
        <taxon>Hexapoda</taxon>
        <taxon>Insecta</taxon>
        <taxon>Pterygota</taxon>
        <taxon>Neoptera</taxon>
        <taxon>Endopterygota</taxon>
        <taxon>Lepidoptera</taxon>
        <taxon>Glossata</taxon>
        <taxon>Ditrysia</taxon>
        <taxon>Tineoidea</taxon>
        <taxon>Psychidae</taxon>
        <taxon>Oiketicinae</taxon>
        <taxon>Eumeta</taxon>
    </lineage>
</organism>